<dbReference type="KEGG" id="ngr:NAEGRDRAFT_74316"/>
<reference evidence="2 3" key="1">
    <citation type="journal article" date="2010" name="Cell">
        <title>The genome of Naegleria gruberi illuminates early eukaryotic versatility.</title>
        <authorList>
            <person name="Fritz-Laylin L.K."/>
            <person name="Prochnik S.E."/>
            <person name="Ginger M.L."/>
            <person name="Dacks J.B."/>
            <person name="Carpenter M.L."/>
            <person name="Field M.C."/>
            <person name="Kuo A."/>
            <person name="Paredez A."/>
            <person name="Chapman J."/>
            <person name="Pham J."/>
            <person name="Shu S."/>
            <person name="Neupane R."/>
            <person name="Cipriano M."/>
            <person name="Mancuso J."/>
            <person name="Tu H."/>
            <person name="Salamov A."/>
            <person name="Lindquist E."/>
            <person name="Shapiro H."/>
            <person name="Lucas S."/>
            <person name="Grigoriev I.V."/>
            <person name="Cande W.Z."/>
            <person name="Fulton C."/>
            <person name="Rokhsar D.S."/>
            <person name="Dawson S.C."/>
        </authorList>
    </citation>
    <scope>NUCLEOTIDE SEQUENCE [LARGE SCALE GENOMIC DNA]</scope>
    <source>
        <strain evidence="2 3">NEG-M</strain>
    </source>
</reference>
<feature type="domain" description="DUF4116" evidence="1">
    <location>
        <begin position="995"/>
        <end position="1044"/>
    </location>
</feature>
<dbReference type="AlphaFoldDB" id="D2VZ11"/>
<feature type="domain" description="DUF4116" evidence="1">
    <location>
        <begin position="679"/>
        <end position="715"/>
    </location>
</feature>
<gene>
    <name evidence="2" type="ORF">NAEGRDRAFT_74316</name>
</gene>
<organism evidence="3">
    <name type="scientific">Naegleria gruberi</name>
    <name type="common">Amoeba</name>
    <dbReference type="NCBI Taxonomy" id="5762"/>
    <lineage>
        <taxon>Eukaryota</taxon>
        <taxon>Discoba</taxon>
        <taxon>Heterolobosea</taxon>
        <taxon>Tetramitia</taxon>
        <taxon>Eutetramitia</taxon>
        <taxon>Vahlkampfiidae</taxon>
        <taxon>Naegleria</taxon>
    </lineage>
</organism>
<dbReference type="GeneID" id="8857750"/>
<proteinExistence type="predicted"/>
<dbReference type="EMBL" id="GG738913">
    <property type="protein sequence ID" value="EFC37909.1"/>
    <property type="molecule type" value="Genomic_DNA"/>
</dbReference>
<evidence type="ECO:0000313" key="2">
    <source>
        <dbReference type="EMBL" id="EFC37909.1"/>
    </source>
</evidence>
<evidence type="ECO:0000313" key="3">
    <source>
        <dbReference type="Proteomes" id="UP000006671"/>
    </source>
</evidence>
<feature type="domain" description="DUF4116" evidence="1">
    <location>
        <begin position="946"/>
        <end position="988"/>
    </location>
</feature>
<feature type="domain" description="DUF4116" evidence="1">
    <location>
        <begin position="588"/>
        <end position="626"/>
    </location>
</feature>
<feature type="domain" description="DUF4116" evidence="1">
    <location>
        <begin position="171"/>
        <end position="218"/>
    </location>
</feature>
<feature type="domain" description="DUF4116" evidence="1">
    <location>
        <begin position="717"/>
        <end position="765"/>
    </location>
</feature>
<dbReference type="InParanoid" id="D2VZ11"/>
<feature type="domain" description="DUF4116" evidence="1">
    <location>
        <begin position="895"/>
        <end position="938"/>
    </location>
</feature>
<feature type="domain" description="DUF4116" evidence="1">
    <location>
        <begin position="91"/>
        <end position="136"/>
    </location>
</feature>
<accession>D2VZ11</accession>
<dbReference type="Proteomes" id="UP000006671">
    <property type="component" value="Unassembled WGS sequence"/>
</dbReference>
<keyword evidence="3" id="KW-1185">Reference proteome</keyword>
<sequence>MAIRNHGCDLIIRTIFHSTNNQYNDNDFQIVELEHIDTTTQFLTKHFQETTTRQLSSLLFKYEHLEKVLASRNPIRYLQENPLPDAHCPLICYKLIHHNGNLLQFAGDKIRNNEEMVILAARSNAVAVSFASDELKRNREFAKVAILKGKSPYWGRSINCTFEFLENFHDDEEIALIAIDCQRLSYKFLSERLKMKRIFIDKAISNNGTMIEFVPKQFINRELILKAIKSTKHKKEEILRFIPEEFKFDKEIILQIVRNCLVFRYIPEKLRNDRDVILQFVKSNKGDTLQYVNDKFKSDREIVMESVKQNGCNLAYSHESLKNDKEIVTLAIRNNIEAIKHASDDLKFDKELLMSSITSTECFLKFLTCVNPIIQYDDEFIIELISDHTRFGEERGFDIKKIKEKFQMKMIEIDPTFIYKAKLEEPTFSSLIDREHILQLLEYQPSSFVHHQDPIFEKFKSDREIVRRAIQLCPSSLTFASKEIQNDREFIKEAIQYHYNNFKYASKELQNDIELINQVIERRGSYFIHISDETLKNDRNLFLKAARNTYHDIYENIGDELAHDRDLALEYTKQVETIASLPFDFKHDREIVEIAIQMSSTEYEQASYELKNDREIVLMTLKANANTSVSLSDIVYRPLDWEICYEACKANGKNLQSVPSQYQDDEEIVQVAIDTDWTGEYFEFASNRLKSDKNFVSKLMDINPLIYCFISHELRSDRELAIKAISKKGEVLQYCSSEYQNDREIVLKAVDNYPNAFYCSSKELQINDSEIFETAIRNGLSIHTNEETYFQSFITKEMALQAIENKFKFNQLQFNMRNDYEIALKAVNKNMDNLKWTSMKLNKKFLLEIQPMEYNLINIPLKFRNDREIALKSMQTHGDSFILLSRELQLEFSHDRQIMLMAVKSSSSIFSHACKELQQDYQFISQCIELNGQVLKYLISTPYYLDRNLVLKAVQFPHTLLFIPLEYLKDREINLTAVKSCKESIISCTYDMKCDWEIALSSLSSDICDTIVYLPYELRSNREFISKCMEINKESIVYANYSLRYDREFLKELNEKYDLVTNPSFDLRKSIDFKYLVDLVSKV</sequence>
<dbReference type="InterPro" id="IPR025197">
    <property type="entry name" value="DUF4116"/>
</dbReference>
<dbReference type="RefSeq" id="XP_002670653.1">
    <property type="nucleotide sequence ID" value="XM_002670607.1"/>
</dbReference>
<evidence type="ECO:0000259" key="1">
    <source>
        <dbReference type="Pfam" id="PF13475"/>
    </source>
</evidence>
<dbReference type="Pfam" id="PF13475">
    <property type="entry name" value="DUF4116"/>
    <property type="match status" value="11"/>
</dbReference>
<dbReference type="VEuPathDB" id="AmoebaDB:NAEGRDRAFT_74316"/>
<feature type="domain" description="DUF4116" evidence="1">
    <location>
        <begin position="299"/>
        <end position="347"/>
    </location>
</feature>
<feature type="domain" description="DUF4116" evidence="1">
    <location>
        <begin position="249"/>
        <end position="297"/>
    </location>
</feature>
<protein>
    <submittedName>
        <fullName evidence="2">Predicted protein</fullName>
    </submittedName>
</protein>
<name>D2VZ11_NAEGR</name>
<feature type="domain" description="DUF4116" evidence="1">
    <location>
        <begin position="462"/>
        <end position="510"/>
    </location>
</feature>